<comment type="catalytic activity">
    <reaction evidence="1">
        <text>Hydrolysis of DNA containing ring-opened 7-methylguanine residues, releasing 2,6-diamino-4-hydroxy-5-(N-methyl)formamidopyrimidine.</text>
        <dbReference type="EC" id="3.2.2.23"/>
    </reaction>
</comment>
<evidence type="ECO:0000256" key="5">
    <source>
        <dbReference type="ARBA" id="ARBA00022723"/>
    </source>
</evidence>
<dbReference type="GO" id="GO:0006284">
    <property type="term" value="P:base-excision repair"/>
    <property type="evidence" value="ECO:0007669"/>
    <property type="project" value="InterPro"/>
</dbReference>
<comment type="caution">
    <text evidence="19">The sequence shown here is derived from an EMBL/GenBank/DDBJ whole genome shotgun (WGS) entry which is preliminary data.</text>
</comment>
<evidence type="ECO:0000259" key="18">
    <source>
        <dbReference type="PROSITE" id="PS51068"/>
    </source>
</evidence>
<dbReference type="EMBL" id="MHWF01000021">
    <property type="protein sequence ID" value="OHB05471.1"/>
    <property type="molecule type" value="Genomic_DNA"/>
</dbReference>
<evidence type="ECO:0000256" key="7">
    <source>
        <dbReference type="ARBA" id="ARBA00022771"/>
    </source>
</evidence>
<proteinExistence type="inferred from homology"/>
<dbReference type="SUPFAM" id="SSF46946">
    <property type="entry name" value="S13-like H2TH domain"/>
    <property type="match status" value="1"/>
</dbReference>
<comment type="catalytic activity">
    <reaction evidence="15">
        <text>2'-deoxyribonucleotide-(2'-deoxyribose 5'-phosphate)-2'-deoxyribonucleotide-DNA = a 3'-end 2'-deoxyribonucleotide-(2,3-dehydro-2,3-deoxyribose 5'-phosphate)-DNA + a 5'-end 5'-phospho-2'-deoxyribonucleoside-DNA + H(+)</text>
        <dbReference type="Rhea" id="RHEA:66592"/>
        <dbReference type="Rhea" id="RHEA-COMP:13180"/>
        <dbReference type="Rhea" id="RHEA-COMP:16897"/>
        <dbReference type="Rhea" id="RHEA-COMP:17067"/>
        <dbReference type="ChEBI" id="CHEBI:15378"/>
        <dbReference type="ChEBI" id="CHEBI:136412"/>
        <dbReference type="ChEBI" id="CHEBI:157695"/>
        <dbReference type="ChEBI" id="CHEBI:167181"/>
        <dbReference type="EC" id="4.2.99.18"/>
    </reaction>
</comment>
<dbReference type="FunFam" id="1.10.8.50:FF:000003">
    <property type="entry name" value="Formamidopyrimidine-DNA glycosylase"/>
    <property type="match status" value="1"/>
</dbReference>
<dbReference type="PANTHER" id="PTHR22993:SF9">
    <property type="entry name" value="FORMAMIDOPYRIMIDINE-DNA GLYCOSYLASE"/>
    <property type="match status" value="1"/>
</dbReference>
<dbReference type="GO" id="GO:0003684">
    <property type="term" value="F:damaged DNA binding"/>
    <property type="evidence" value="ECO:0007669"/>
    <property type="project" value="InterPro"/>
</dbReference>
<accession>A0A1G2U7M3</accession>
<evidence type="ECO:0000256" key="4">
    <source>
        <dbReference type="ARBA" id="ARBA00011245"/>
    </source>
</evidence>
<evidence type="ECO:0000256" key="6">
    <source>
        <dbReference type="ARBA" id="ARBA00022763"/>
    </source>
</evidence>
<dbReference type="SMART" id="SM00898">
    <property type="entry name" value="Fapy_DNA_glyco"/>
    <property type="match status" value="1"/>
</dbReference>
<keyword evidence="14" id="KW-0326">Glycosidase</keyword>
<protein>
    <submittedName>
        <fullName evidence="19">DNA-formamidopyrimidine glycosylase</fullName>
    </submittedName>
</protein>
<evidence type="ECO:0000256" key="11">
    <source>
        <dbReference type="ARBA" id="ARBA00023204"/>
    </source>
</evidence>
<gene>
    <name evidence="19" type="ORF">A3B16_01070</name>
</gene>
<dbReference type="Pfam" id="PF01149">
    <property type="entry name" value="Fapy_DNA_glyco"/>
    <property type="match status" value="1"/>
</dbReference>
<reference evidence="19 20" key="1">
    <citation type="journal article" date="2016" name="Nat. Commun.">
        <title>Thousands of microbial genomes shed light on interconnected biogeochemical processes in an aquifer system.</title>
        <authorList>
            <person name="Anantharaman K."/>
            <person name="Brown C.T."/>
            <person name="Hug L.A."/>
            <person name="Sharon I."/>
            <person name="Castelle C.J."/>
            <person name="Probst A.J."/>
            <person name="Thomas B.C."/>
            <person name="Singh A."/>
            <person name="Wilkins M.J."/>
            <person name="Karaoz U."/>
            <person name="Brodie E.L."/>
            <person name="Williams K.H."/>
            <person name="Hubbard S.S."/>
            <person name="Banfield J.F."/>
        </authorList>
    </citation>
    <scope>NUCLEOTIDE SEQUENCE [LARGE SCALE GENOMIC DNA]</scope>
</reference>
<dbReference type="InterPro" id="IPR000214">
    <property type="entry name" value="Znf_DNA_glyclase/AP_lyase"/>
</dbReference>
<dbReference type="Pfam" id="PF06831">
    <property type="entry name" value="H2TH"/>
    <property type="match status" value="1"/>
</dbReference>
<keyword evidence="12" id="KW-0456">Lyase</keyword>
<name>A0A1G2U7M3_9BACT</name>
<keyword evidence="10" id="KW-0238">DNA-binding</keyword>
<dbReference type="SUPFAM" id="SSF81624">
    <property type="entry name" value="N-terminal domain of MutM-like DNA repair proteins"/>
    <property type="match status" value="1"/>
</dbReference>
<dbReference type="GO" id="GO:0140078">
    <property type="term" value="F:class I DNA-(apurinic or apyrimidinic site) endonuclease activity"/>
    <property type="evidence" value="ECO:0007669"/>
    <property type="project" value="UniProtKB-EC"/>
</dbReference>
<feature type="domain" description="Formamidopyrimidine-DNA glycosylase catalytic" evidence="18">
    <location>
        <begin position="2"/>
        <end position="105"/>
    </location>
</feature>
<evidence type="ECO:0000256" key="15">
    <source>
        <dbReference type="ARBA" id="ARBA00044632"/>
    </source>
</evidence>
<dbReference type="SMART" id="SM01232">
    <property type="entry name" value="H2TH"/>
    <property type="match status" value="1"/>
</dbReference>
<keyword evidence="13" id="KW-0511">Multifunctional enzyme</keyword>
<keyword evidence="7 16" id="KW-0863">Zinc-finger</keyword>
<evidence type="ECO:0000256" key="9">
    <source>
        <dbReference type="ARBA" id="ARBA00022833"/>
    </source>
</evidence>
<dbReference type="CDD" id="cd08966">
    <property type="entry name" value="EcFpg-like_N"/>
    <property type="match status" value="1"/>
</dbReference>
<organism evidence="19 20">
    <name type="scientific">Candidatus Zambryskibacteria bacterium RIFCSPLOWO2_01_FULL_45_43</name>
    <dbReference type="NCBI Taxonomy" id="1802762"/>
    <lineage>
        <taxon>Bacteria</taxon>
        <taxon>Candidatus Zambryskiibacteriota</taxon>
    </lineage>
</organism>
<evidence type="ECO:0000256" key="2">
    <source>
        <dbReference type="ARBA" id="ARBA00001947"/>
    </source>
</evidence>
<evidence type="ECO:0000256" key="16">
    <source>
        <dbReference type="PROSITE-ProRule" id="PRU00391"/>
    </source>
</evidence>
<dbReference type="SUPFAM" id="SSF57716">
    <property type="entry name" value="Glucocorticoid receptor-like (DNA-binding domain)"/>
    <property type="match status" value="1"/>
</dbReference>
<dbReference type="InterPro" id="IPR015886">
    <property type="entry name" value="H2TH_FPG"/>
</dbReference>
<dbReference type="InterPro" id="IPR035937">
    <property type="entry name" value="FPG_N"/>
</dbReference>
<dbReference type="NCBIfam" id="NF002211">
    <property type="entry name" value="PRK01103.1"/>
    <property type="match status" value="1"/>
</dbReference>
<feature type="domain" description="FPG-type" evidence="17">
    <location>
        <begin position="231"/>
        <end position="267"/>
    </location>
</feature>
<dbReference type="PANTHER" id="PTHR22993">
    <property type="entry name" value="FORMAMIDOPYRIMIDINE-DNA GLYCOSYLASE"/>
    <property type="match status" value="1"/>
</dbReference>
<evidence type="ECO:0000259" key="17">
    <source>
        <dbReference type="PROSITE" id="PS51066"/>
    </source>
</evidence>
<dbReference type="InterPro" id="IPR012319">
    <property type="entry name" value="FPG_cat"/>
</dbReference>
<dbReference type="InterPro" id="IPR020629">
    <property type="entry name" value="FPG_Glyclase"/>
</dbReference>
<dbReference type="Gene3D" id="1.10.8.50">
    <property type="match status" value="1"/>
</dbReference>
<dbReference type="Gene3D" id="3.20.190.10">
    <property type="entry name" value="MutM-like, N-terminal"/>
    <property type="match status" value="1"/>
</dbReference>
<dbReference type="Proteomes" id="UP000177722">
    <property type="component" value="Unassembled WGS sequence"/>
</dbReference>
<evidence type="ECO:0000313" key="20">
    <source>
        <dbReference type="Proteomes" id="UP000177722"/>
    </source>
</evidence>
<comment type="cofactor">
    <cofactor evidence="2">
        <name>Zn(2+)</name>
        <dbReference type="ChEBI" id="CHEBI:29105"/>
    </cofactor>
</comment>
<evidence type="ECO:0000256" key="8">
    <source>
        <dbReference type="ARBA" id="ARBA00022801"/>
    </source>
</evidence>
<dbReference type="NCBIfam" id="TIGR00577">
    <property type="entry name" value="fpg"/>
    <property type="match status" value="1"/>
</dbReference>
<dbReference type="GO" id="GO:0008270">
    <property type="term" value="F:zinc ion binding"/>
    <property type="evidence" value="ECO:0007669"/>
    <property type="project" value="UniProtKB-KW"/>
</dbReference>
<comment type="similarity">
    <text evidence="3">Belongs to the FPG family.</text>
</comment>
<evidence type="ECO:0000256" key="13">
    <source>
        <dbReference type="ARBA" id="ARBA00023268"/>
    </source>
</evidence>
<dbReference type="PROSITE" id="PS51066">
    <property type="entry name" value="ZF_FPG_2"/>
    <property type="match status" value="1"/>
</dbReference>
<evidence type="ECO:0000256" key="10">
    <source>
        <dbReference type="ARBA" id="ARBA00023125"/>
    </source>
</evidence>
<keyword evidence="6" id="KW-0227">DNA damage</keyword>
<sequence>MPELPEVQTTVNGLNKTVRGRKITGVWSDYRRNPVPSSIVGAKIRGVQRRGKNILINLSNGETLLIHMKMTGHFVYNRLHYPYVRFSLTLDNGKILSLSDMRRFAKVATIDTKDLERSAHLEHLGPEPLTSNFKLTNFKTQLLKRPNGKIKQVLMDQTLVAGIGNIYSDEILWRAGVHPLSIPKAIPDKQFKLMFTSMKKVLKEGIDFGGDSMSDYRNIKGEKGEFQEHHRAYRRTGKPCTKSGCKGVITRIIVGTRSTHFCPIHQKLYQ</sequence>
<dbReference type="GO" id="GO:0034039">
    <property type="term" value="F:8-oxo-7,8-dihydroguanine DNA N-glycosylase activity"/>
    <property type="evidence" value="ECO:0007669"/>
    <property type="project" value="TreeGrafter"/>
</dbReference>
<keyword evidence="8" id="KW-0378">Hydrolase</keyword>
<comment type="subunit">
    <text evidence="4">Monomer.</text>
</comment>
<dbReference type="PROSITE" id="PS51068">
    <property type="entry name" value="FPG_CAT"/>
    <property type="match status" value="1"/>
</dbReference>
<evidence type="ECO:0000256" key="3">
    <source>
        <dbReference type="ARBA" id="ARBA00009409"/>
    </source>
</evidence>
<keyword evidence="5" id="KW-0479">Metal-binding</keyword>
<keyword evidence="11" id="KW-0234">DNA repair</keyword>
<dbReference type="AlphaFoldDB" id="A0A1G2U7M3"/>
<evidence type="ECO:0000313" key="19">
    <source>
        <dbReference type="EMBL" id="OHB05471.1"/>
    </source>
</evidence>
<evidence type="ECO:0000256" key="1">
    <source>
        <dbReference type="ARBA" id="ARBA00001668"/>
    </source>
</evidence>
<dbReference type="InterPro" id="IPR010979">
    <property type="entry name" value="Ribosomal_uS13-like_H2TH"/>
</dbReference>
<evidence type="ECO:0000256" key="14">
    <source>
        <dbReference type="ARBA" id="ARBA00023295"/>
    </source>
</evidence>
<evidence type="ECO:0000256" key="12">
    <source>
        <dbReference type="ARBA" id="ARBA00023239"/>
    </source>
</evidence>
<keyword evidence="9" id="KW-0862">Zinc</keyword>